<evidence type="ECO:0000313" key="3">
    <source>
        <dbReference type="Proteomes" id="UP001597018"/>
    </source>
</evidence>
<dbReference type="Pfam" id="PF13563">
    <property type="entry name" value="2_5_RNA_ligase2"/>
    <property type="match status" value="1"/>
</dbReference>
<dbReference type="SUPFAM" id="SSF55144">
    <property type="entry name" value="LigT-like"/>
    <property type="match status" value="1"/>
</dbReference>
<protein>
    <submittedName>
        <fullName evidence="2">2'-5' RNA ligase family protein</fullName>
    </submittedName>
</protein>
<keyword evidence="3" id="KW-1185">Reference proteome</keyword>
<dbReference type="InterPro" id="IPR009097">
    <property type="entry name" value="Cyclic_Pdiesterase"/>
</dbReference>
<evidence type="ECO:0000313" key="2">
    <source>
        <dbReference type="EMBL" id="MFD0923199.1"/>
    </source>
</evidence>
<proteinExistence type="predicted"/>
<comment type="caution">
    <text evidence="2">The sequence shown here is derived from an EMBL/GenBank/DDBJ whole genome shotgun (WGS) entry which is preliminary data.</text>
</comment>
<accession>A0ABW3FXX2</accession>
<dbReference type="Gene3D" id="3.90.1140.10">
    <property type="entry name" value="Cyclic phosphodiesterase"/>
    <property type="match status" value="1"/>
</dbReference>
<keyword evidence="2" id="KW-0436">Ligase</keyword>
<reference evidence="3" key="1">
    <citation type="journal article" date="2019" name="Int. J. Syst. Evol. Microbiol.">
        <title>The Global Catalogue of Microorganisms (GCM) 10K type strain sequencing project: providing services to taxonomists for standard genome sequencing and annotation.</title>
        <authorList>
            <consortium name="The Broad Institute Genomics Platform"/>
            <consortium name="The Broad Institute Genome Sequencing Center for Infectious Disease"/>
            <person name="Wu L."/>
            <person name="Ma J."/>
        </authorList>
    </citation>
    <scope>NUCLEOTIDE SEQUENCE [LARGE SCALE GENOMIC DNA]</scope>
    <source>
        <strain evidence="3">CCUG 56401</strain>
    </source>
</reference>
<dbReference type="GO" id="GO:0016874">
    <property type="term" value="F:ligase activity"/>
    <property type="evidence" value="ECO:0007669"/>
    <property type="project" value="UniProtKB-KW"/>
</dbReference>
<feature type="region of interest" description="Disordered" evidence="1">
    <location>
        <begin position="1"/>
        <end position="23"/>
    </location>
</feature>
<organism evidence="2 3">
    <name type="scientific">Saccharopolyspora rosea</name>
    <dbReference type="NCBI Taxonomy" id="524884"/>
    <lineage>
        <taxon>Bacteria</taxon>
        <taxon>Bacillati</taxon>
        <taxon>Actinomycetota</taxon>
        <taxon>Actinomycetes</taxon>
        <taxon>Pseudonocardiales</taxon>
        <taxon>Pseudonocardiaceae</taxon>
        <taxon>Saccharopolyspora</taxon>
    </lineage>
</organism>
<dbReference type="RefSeq" id="WP_345601304.1">
    <property type="nucleotide sequence ID" value="NZ_BAABLT010000032.1"/>
</dbReference>
<sequence>MATPYSSTFPAEPPGDPDDPASVARHDQQAFERVGTMLRHWDRPHRRSYHWMITLDQHQPVIELSQQCQQLLPQVGLGLIPPESLHLTVRRLGYVDEVDPSRLRTALRTVRGRCLATAAFDLKVIPLAGSPGAVRFSVAPWSPLLDLHRTVSAAADCDGVDPLAVYRPHVGVAYSDRVQSPEPYIEAAHRARSLPLAEITINELQLVELYRANHQYRWRVLERLPLAGPSLG</sequence>
<dbReference type="EMBL" id="JBHTIW010000030">
    <property type="protein sequence ID" value="MFD0923199.1"/>
    <property type="molecule type" value="Genomic_DNA"/>
</dbReference>
<evidence type="ECO:0000256" key="1">
    <source>
        <dbReference type="SAM" id="MobiDB-lite"/>
    </source>
</evidence>
<gene>
    <name evidence="2" type="ORF">ACFQ16_25930</name>
</gene>
<name>A0ABW3FXX2_9PSEU</name>
<dbReference type="Proteomes" id="UP001597018">
    <property type="component" value="Unassembled WGS sequence"/>
</dbReference>